<evidence type="ECO:0000256" key="1">
    <source>
        <dbReference type="ARBA" id="ARBA00004275"/>
    </source>
</evidence>
<dbReference type="Pfam" id="PF00501">
    <property type="entry name" value="AMP-binding"/>
    <property type="match status" value="2"/>
</dbReference>
<dbReference type="GO" id="GO:0004467">
    <property type="term" value="F:long-chain fatty acid-CoA ligase activity"/>
    <property type="evidence" value="ECO:0007669"/>
    <property type="project" value="TreeGrafter"/>
</dbReference>
<dbReference type="InterPro" id="IPR025110">
    <property type="entry name" value="AMP-bd_C"/>
</dbReference>
<dbReference type="Gene3D" id="3.40.50.980">
    <property type="match status" value="2"/>
</dbReference>
<evidence type="ECO:0000259" key="6">
    <source>
        <dbReference type="Pfam" id="PF13193"/>
    </source>
</evidence>
<evidence type="ECO:0000256" key="2">
    <source>
        <dbReference type="ARBA" id="ARBA00006432"/>
    </source>
</evidence>
<evidence type="ECO:0000256" key="4">
    <source>
        <dbReference type="ARBA" id="ARBA00023140"/>
    </source>
</evidence>
<dbReference type="InterPro" id="IPR000873">
    <property type="entry name" value="AMP-dep_synth/lig_dom"/>
</dbReference>
<evidence type="ECO:0000313" key="8">
    <source>
        <dbReference type="Proteomes" id="UP001152759"/>
    </source>
</evidence>
<dbReference type="GO" id="GO:0005777">
    <property type="term" value="C:peroxisome"/>
    <property type="evidence" value="ECO:0007669"/>
    <property type="project" value="UniProtKB-SubCell"/>
</dbReference>
<evidence type="ECO:0000259" key="5">
    <source>
        <dbReference type="Pfam" id="PF00501"/>
    </source>
</evidence>
<keyword evidence="4" id="KW-0576">Peroxisome</keyword>
<dbReference type="EMBL" id="CAKKNF020000002">
    <property type="protein sequence ID" value="CAH0746854.1"/>
    <property type="molecule type" value="Genomic_DNA"/>
</dbReference>
<sequence>MASNRETCGLTKRNYTFSEARSFSRRFGVSLLDRGLNPGDVLVVMLPNAIDNPIILLGALEAGLLVTTIDPAYKKNELSLQVRTIGAKVIVAIPTVVPLVKAVLEELGVTMPIILVDLKGEETGHDFWSYRDLISRSDGTDTQRKWPEVSPEDIAILLSSSGTTGERKMVARTHRNTVATMVLSGVYGKNRIISGSIVFGLTEVWPLFMALQNDQNPLNLGYPEPNTELKVIDTCGKSLRPGEVGELCIRGPQVKKGYFNNEKATQDTFDGDWLKTGDTVYYDEDGMFHLAGRSKDLIKVGGRSVSPSELEFVLLNHPKIADAGVVGVPDDTQGEKPVAFVVPKPGVELDPREIQAFVISELAPYKALSRVIVTDALPRNSIGKVLKRVLNELFVLKRPMIKLGKNVMGQYIH</sequence>
<evidence type="ECO:0000256" key="3">
    <source>
        <dbReference type="ARBA" id="ARBA00022598"/>
    </source>
</evidence>
<feature type="domain" description="AMP-dependent synthetase/ligase" evidence="5">
    <location>
        <begin position="198"/>
        <end position="259"/>
    </location>
</feature>
<dbReference type="SUPFAM" id="SSF56801">
    <property type="entry name" value="Acetyl-CoA synthetase-like"/>
    <property type="match status" value="1"/>
</dbReference>
<feature type="domain" description="AMP-binding enzyme C-terminal" evidence="6">
    <location>
        <begin position="309"/>
        <end position="384"/>
    </location>
</feature>
<comment type="subcellular location">
    <subcellularLocation>
        <location evidence="1">Peroxisome</location>
    </subcellularLocation>
</comment>
<comment type="similarity">
    <text evidence="2">Belongs to the ATP-dependent AMP-binding enzyme family.</text>
</comment>
<protein>
    <submittedName>
        <fullName evidence="7">Uncharacterized protein</fullName>
    </submittedName>
</protein>
<gene>
    <name evidence="7" type="ORF">BEMITA_LOCUS23</name>
</gene>
<dbReference type="PANTHER" id="PTHR24096">
    <property type="entry name" value="LONG-CHAIN-FATTY-ACID--COA LIGASE"/>
    <property type="match status" value="1"/>
</dbReference>
<dbReference type="Gene3D" id="2.30.38.10">
    <property type="entry name" value="Luciferase, Domain 3"/>
    <property type="match status" value="1"/>
</dbReference>
<proteinExistence type="inferred from homology"/>
<dbReference type="Pfam" id="PF13193">
    <property type="entry name" value="AMP-binding_C"/>
    <property type="match status" value="1"/>
</dbReference>
<dbReference type="Proteomes" id="UP001152759">
    <property type="component" value="Unassembled WGS sequence"/>
</dbReference>
<comment type="caution">
    <text evidence="7">The sequence shown here is derived from an EMBL/GenBank/DDBJ whole genome shotgun (WGS) entry which is preliminary data.</text>
</comment>
<dbReference type="Gene3D" id="3.30.300.30">
    <property type="match status" value="1"/>
</dbReference>
<dbReference type="PANTHER" id="PTHR24096:SF149">
    <property type="entry name" value="AMP-BINDING DOMAIN-CONTAINING PROTEIN-RELATED"/>
    <property type="match status" value="1"/>
</dbReference>
<dbReference type="AlphaFoldDB" id="A0AAI8UTT1"/>
<accession>A0AAI8UTT1</accession>
<evidence type="ECO:0000313" key="7">
    <source>
        <dbReference type="EMBL" id="CAH0746854.1"/>
    </source>
</evidence>
<organism evidence="7 8">
    <name type="scientific">Bemisia tabaci</name>
    <name type="common">Sweetpotato whitefly</name>
    <name type="synonym">Aleurodes tabaci</name>
    <dbReference type="NCBI Taxonomy" id="7038"/>
    <lineage>
        <taxon>Eukaryota</taxon>
        <taxon>Metazoa</taxon>
        <taxon>Ecdysozoa</taxon>
        <taxon>Arthropoda</taxon>
        <taxon>Hexapoda</taxon>
        <taxon>Insecta</taxon>
        <taxon>Pterygota</taxon>
        <taxon>Neoptera</taxon>
        <taxon>Paraneoptera</taxon>
        <taxon>Hemiptera</taxon>
        <taxon>Sternorrhyncha</taxon>
        <taxon>Aleyrodoidea</taxon>
        <taxon>Aleyrodidae</taxon>
        <taxon>Aleyrodinae</taxon>
        <taxon>Bemisia</taxon>
    </lineage>
</organism>
<dbReference type="GO" id="GO:0046949">
    <property type="term" value="P:fatty-acyl-CoA biosynthetic process"/>
    <property type="evidence" value="ECO:0007669"/>
    <property type="project" value="TreeGrafter"/>
</dbReference>
<keyword evidence="8" id="KW-1185">Reference proteome</keyword>
<reference evidence="7" key="1">
    <citation type="submission" date="2021-12" db="EMBL/GenBank/DDBJ databases">
        <authorList>
            <person name="King R."/>
        </authorList>
    </citation>
    <scope>NUCLEOTIDE SEQUENCE</scope>
</reference>
<feature type="domain" description="AMP-dependent synthetase/ligase" evidence="5">
    <location>
        <begin position="12"/>
        <end position="183"/>
    </location>
</feature>
<name>A0AAI8UTT1_BEMTA</name>
<dbReference type="InterPro" id="IPR045851">
    <property type="entry name" value="AMP-bd_C_sf"/>
</dbReference>
<keyword evidence="3" id="KW-0436">Ligase</keyword>